<dbReference type="AlphaFoldDB" id="A0AA86SXR2"/>
<accession>A0AA86SXR2</accession>
<name>A0AA86SXR2_9FABA</name>
<proteinExistence type="predicted"/>
<protein>
    <submittedName>
        <fullName evidence="1">Uncharacterized protein</fullName>
    </submittedName>
</protein>
<evidence type="ECO:0000313" key="2">
    <source>
        <dbReference type="Proteomes" id="UP001189624"/>
    </source>
</evidence>
<organism evidence="1 2">
    <name type="scientific">Sphenostylis stenocarpa</name>
    <dbReference type="NCBI Taxonomy" id="92480"/>
    <lineage>
        <taxon>Eukaryota</taxon>
        <taxon>Viridiplantae</taxon>
        <taxon>Streptophyta</taxon>
        <taxon>Embryophyta</taxon>
        <taxon>Tracheophyta</taxon>
        <taxon>Spermatophyta</taxon>
        <taxon>Magnoliopsida</taxon>
        <taxon>eudicotyledons</taxon>
        <taxon>Gunneridae</taxon>
        <taxon>Pentapetalae</taxon>
        <taxon>rosids</taxon>
        <taxon>fabids</taxon>
        <taxon>Fabales</taxon>
        <taxon>Fabaceae</taxon>
        <taxon>Papilionoideae</taxon>
        <taxon>50 kb inversion clade</taxon>
        <taxon>NPAAA clade</taxon>
        <taxon>indigoferoid/millettioid clade</taxon>
        <taxon>Phaseoleae</taxon>
        <taxon>Sphenostylis</taxon>
    </lineage>
</organism>
<dbReference type="Proteomes" id="UP001189624">
    <property type="component" value="Chromosome 9"/>
</dbReference>
<evidence type="ECO:0000313" key="1">
    <source>
        <dbReference type="EMBL" id="CAJ1974953.1"/>
    </source>
</evidence>
<reference evidence="1" key="1">
    <citation type="submission" date="2023-10" db="EMBL/GenBank/DDBJ databases">
        <authorList>
            <person name="Domelevo Entfellner J.-B."/>
        </authorList>
    </citation>
    <scope>NUCLEOTIDE SEQUENCE</scope>
</reference>
<keyword evidence="2" id="KW-1185">Reference proteome</keyword>
<sequence length="181" mass="20099">MAKEQPQGLALRRKLERLQLELSSINRGSQSYVPGQGIHGNWGFPRYGVGEEVHDQTEADHPVFDKGDYSVFNFTVEEPVIDIKHPARESKPEPVANPCIHRREGFYSNALDISKAKGYDPSFLLYFVLPILSDKLYNSDCFSEALTPTLALLEPAMMNSAFGVNPAASTKKAALRSLCNV</sequence>
<gene>
    <name evidence="1" type="ORF">AYBTSS11_LOCUS27041</name>
</gene>
<dbReference type="EMBL" id="OY731406">
    <property type="protein sequence ID" value="CAJ1974953.1"/>
    <property type="molecule type" value="Genomic_DNA"/>
</dbReference>
<dbReference type="Gramene" id="rna-AYBTSS11_LOCUS27041">
    <property type="protein sequence ID" value="CAJ1974953.1"/>
    <property type="gene ID" value="gene-AYBTSS11_LOCUS27041"/>
</dbReference>